<feature type="domain" description="Protein kinase" evidence="13">
    <location>
        <begin position="898"/>
        <end position="1167"/>
    </location>
</feature>
<dbReference type="Proteomes" id="UP000037069">
    <property type="component" value="Unassembled WGS sequence"/>
</dbReference>
<feature type="binding site" evidence="11">
    <location>
        <position position="932"/>
    </location>
    <ligand>
        <name>ATP</name>
        <dbReference type="ChEBI" id="CHEBI:30616"/>
    </ligand>
</feature>
<evidence type="ECO:0000313" key="15">
    <source>
        <dbReference type="EMBL" id="KNC24939.1"/>
    </source>
</evidence>
<comment type="caution">
    <text evidence="15">The sequence shown here is derived from an EMBL/GenBank/DDBJ whole genome shotgun (WGS) entry which is preliminary data.</text>
</comment>
<dbReference type="PANTHER" id="PTHR45807:SF7">
    <property type="entry name" value="TYROSINE-PROTEIN KINASE HOPSCOTCH"/>
    <property type="match status" value="1"/>
</dbReference>
<dbReference type="InterPro" id="IPR000299">
    <property type="entry name" value="FERM_domain"/>
</dbReference>
<dbReference type="GO" id="GO:0009887">
    <property type="term" value="P:animal organ morphogenesis"/>
    <property type="evidence" value="ECO:0007669"/>
    <property type="project" value="UniProtKB-ARBA"/>
</dbReference>
<dbReference type="CDD" id="cd00192">
    <property type="entry name" value="PTKc"/>
    <property type="match status" value="1"/>
</dbReference>
<dbReference type="PROSITE" id="PS00107">
    <property type="entry name" value="PROTEIN_KINASE_ATP"/>
    <property type="match status" value="1"/>
</dbReference>
<keyword evidence="6 15" id="KW-0418">Kinase</keyword>
<comment type="catalytic activity">
    <reaction evidence="10">
        <text>L-tyrosyl-[protein] + ATP = O-phospho-L-tyrosyl-[protein] + ADP + H(+)</text>
        <dbReference type="Rhea" id="RHEA:10596"/>
        <dbReference type="Rhea" id="RHEA-COMP:10136"/>
        <dbReference type="Rhea" id="RHEA-COMP:20101"/>
        <dbReference type="ChEBI" id="CHEBI:15378"/>
        <dbReference type="ChEBI" id="CHEBI:30616"/>
        <dbReference type="ChEBI" id="CHEBI:46858"/>
        <dbReference type="ChEBI" id="CHEBI:61978"/>
        <dbReference type="ChEBI" id="CHEBI:456216"/>
        <dbReference type="EC" id="2.7.10.2"/>
    </reaction>
</comment>
<sequence>MNQASNASGTTHTTMTLLDDINSSIGSISILDGRNGIYDLDLDHEHDHEHDTTSNTTISQNSQCYTDSMERMRQNVALGSDTTTHRIYNYRKRRYIEYEHLRSTTCEDICIEFSREMDILPNTRYLFGLRVFDEAASDEWCLADQQLKSNVTYCFRMRFKVPSLDVQLQTMDPNAYEYLYNQMRYDMVHECIPAIKYPLKKDNVMGLGAVNMYIDLLEQRETIDRIESNYKRYLPRPLVRAHKIFIKGKICKSFRMLRERQIDVAQVKWHYVRELNTLATDYLLETFVGIVDFIPGDILTTTNTPTTAKVFIKLDIFDTAEPGLKVARVTNKDKVEWVLVSKLENIYAIYTRGGSSNSLRCRLEITGMPNGYRIEFENKIQLDAFISYLAGYMRLTTKWMIDLCMQYVTPSLVELRNLRCHGPVGGAFSFAKIREQRDKCGSYIIRQCEKEYDTYYIDINTKSISEGLQPEKFKTETFKITKEICHSENGQTAAVKWKLHYNGTQEIFDKLTDLAQSIPAETEQRSRIPPTEYDKSPLLLICLPKHVQLKKTERELSEAELLRKRPQIFDPPKDLQWYHNSSRDCDNGKMTKMKADWLQDGGFKDVTVTLKVLKHEKDYEDFKDLANIWSRIYSPHIIKLYGLTLNIPYTMVMEYSKFGPLNEFLLHNKTKISLRQLLDVVHGLVRGIVYLQEDGIIHGFIRCSNLLVTKYDPKTQLLEAKISDPGFPRSYRRDDLPWIPFEYHHNLNAAKKQLDVDLWAFATTVWEIFSRGEPIVNMTSEMLRQNYNRYGGILPAPKDCPAVMFEVMMDGWSMDPDKPFNYMQIFQRLISIKESLNDDYSTIEDADDLAELDLANDVNHADDQQMRHNGFADEVKKSNFRNYFTTTPSVLEIPNGKVIFKKKVGEGHYGTVHLGEVRYNSPDNAREFVAIKTLKSLRAPQLSDDFMREIEIMESLNHPNIVKIKHWIQRPFCIIMEYLESGSFLVYLTSRKPNLTNPILLSFALDIARGMDYLASKNIIHRDLAARNILVDRDSVKISDFGLAQRADSDGYYIAHSNREIPIKWYSPEAIKKDAKFSSQSDVWSYGVTLFEMFSRGETPNLDPNTELSQDEFLQRLERGDRLRKPPLCPDNVYDRLMKTCWHANPKLRPTFREIVGVIQSIRNETMSNIPKSDLNNISPPLSPSSMN</sequence>
<evidence type="ECO:0000259" key="14">
    <source>
        <dbReference type="PROSITE" id="PS50057"/>
    </source>
</evidence>
<keyword evidence="8" id="KW-0727">SH2 domain</keyword>
<dbReference type="InterPro" id="IPR051286">
    <property type="entry name" value="JAK"/>
</dbReference>
<dbReference type="GO" id="GO:0005524">
    <property type="term" value="F:ATP binding"/>
    <property type="evidence" value="ECO:0007669"/>
    <property type="project" value="UniProtKB-UniRule"/>
</dbReference>
<keyword evidence="7 11" id="KW-0067">ATP-binding</keyword>
<dbReference type="GO" id="GO:0004715">
    <property type="term" value="F:non-membrane spanning protein tyrosine kinase activity"/>
    <property type="evidence" value="ECO:0007669"/>
    <property type="project" value="UniProtKB-EC"/>
</dbReference>
<dbReference type="PROSITE" id="PS50057">
    <property type="entry name" value="FERM_3"/>
    <property type="match status" value="1"/>
</dbReference>
<dbReference type="GO" id="GO:0030182">
    <property type="term" value="P:neuron differentiation"/>
    <property type="evidence" value="ECO:0007669"/>
    <property type="project" value="UniProtKB-ARBA"/>
</dbReference>
<evidence type="ECO:0000256" key="5">
    <source>
        <dbReference type="ARBA" id="ARBA00022741"/>
    </source>
</evidence>
<dbReference type="Pfam" id="PF21990">
    <property type="entry name" value="SH2_1"/>
    <property type="match status" value="1"/>
</dbReference>
<keyword evidence="16" id="KW-1185">Reference proteome</keyword>
<dbReference type="Gene3D" id="1.10.510.10">
    <property type="entry name" value="Transferase(Phosphotransferase) domain 1"/>
    <property type="match status" value="2"/>
</dbReference>
<dbReference type="SUPFAM" id="SSF47031">
    <property type="entry name" value="Second domain of FERM"/>
    <property type="match status" value="1"/>
</dbReference>
<dbReference type="GO" id="GO:0071944">
    <property type="term" value="C:cell periphery"/>
    <property type="evidence" value="ECO:0007669"/>
    <property type="project" value="UniProtKB-ARBA"/>
</dbReference>
<dbReference type="CDD" id="cd09921">
    <property type="entry name" value="SH2_Jak_family"/>
    <property type="match status" value="1"/>
</dbReference>
<organism evidence="15 16">
    <name type="scientific">Lucilia cuprina</name>
    <name type="common">Green bottle fly</name>
    <name type="synonym">Australian sheep blowfly</name>
    <dbReference type="NCBI Taxonomy" id="7375"/>
    <lineage>
        <taxon>Eukaryota</taxon>
        <taxon>Metazoa</taxon>
        <taxon>Ecdysozoa</taxon>
        <taxon>Arthropoda</taxon>
        <taxon>Hexapoda</taxon>
        <taxon>Insecta</taxon>
        <taxon>Pterygota</taxon>
        <taxon>Neoptera</taxon>
        <taxon>Endopterygota</taxon>
        <taxon>Diptera</taxon>
        <taxon>Brachycera</taxon>
        <taxon>Muscomorpha</taxon>
        <taxon>Oestroidea</taxon>
        <taxon>Calliphoridae</taxon>
        <taxon>Luciliinae</taxon>
        <taxon>Lucilia</taxon>
    </lineage>
</organism>
<dbReference type="OMA" id="FLPRCMR"/>
<dbReference type="PROSITE" id="PS00109">
    <property type="entry name" value="PROTEIN_KINASE_TYR"/>
    <property type="match status" value="1"/>
</dbReference>
<evidence type="ECO:0000256" key="6">
    <source>
        <dbReference type="ARBA" id="ARBA00022777"/>
    </source>
</evidence>
<dbReference type="InterPro" id="IPR008266">
    <property type="entry name" value="Tyr_kinase_AS"/>
</dbReference>
<dbReference type="InterPro" id="IPR011009">
    <property type="entry name" value="Kinase-like_dom_sf"/>
</dbReference>
<dbReference type="STRING" id="7375.A0A0L0C0I8"/>
<dbReference type="Gene3D" id="1.20.80.10">
    <property type="match status" value="1"/>
</dbReference>
<dbReference type="GO" id="GO:0035556">
    <property type="term" value="P:intracellular signal transduction"/>
    <property type="evidence" value="ECO:0007669"/>
    <property type="project" value="TreeGrafter"/>
</dbReference>
<dbReference type="InterPro" id="IPR019749">
    <property type="entry name" value="Band_41_domain"/>
</dbReference>
<dbReference type="PRINTS" id="PR00109">
    <property type="entry name" value="TYRKINASE"/>
</dbReference>
<dbReference type="EC" id="2.7.10.2" evidence="1"/>
<dbReference type="Gene3D" id="3.30.200.20">
    <property type="entry name" value="Phosphorylase Kinase, domain 1"/>
    <property type="match status" value="1"/>
</dbReference>
<gene>
    <name evidence="15" type="ORF">FF38_05372</name>
</gene>
<evidence type="ECO:0000256" key="1">
    <source>
        <dbReference type="ARBA" id="ARBA00011903"/>
    </source>
</evidence>
<evidence type="ECO:0000256" key="3">
    <source>
        <dbReference type="ARBA" id="ARBA00022679"/>
    </source>
</evidence>
<evidence type="ECO:0000313" key="16">
    <source>
        <dbReference type="Proteomes" id="UP000037069"/>
    </source>
</evidence>
<feature type="compositionally biased region" description="Polar residues" evidence="12">
    <location>
        <begin position="1169"/>
        <end position="1178"/>
    </location>
</feature>
<dbReference type="GO" id="GO:0005829">
    <property type="term" value="C:cytosol"/>
    <property type="evidence" value="ECO:0007669"/>
    <property type="project" value="TreeGrafter"/>
</dbReference>
<accession>A0A0L0C0I8</accession>
<keyword evidence="9" id="KW-0829">Tyrosine-protein kinase</keyword>
<dbReference type="InterPro" id="IPR017441">
    <property type="entry name" value="Protein_kinase_ATP_BS"/>
</dbReference>
<dbReference type="SMART" id="SM00295">
    <property type="entry name" value="B41"/>
    <property type="match status" value="1"/>
</dbReference>
<evidence type="ECO:0000259" key="13">
    <source>
        <dbReference type="PROSITE" id="PS50011"/>
    </source>
</evidence>
<feature type="region of interest" description="Disordered" evidence="12">
    <location>
        <begin position="1169"/>
        <end position="1188"/>
    </location>
</feature>
<proteinExistence type="predicted"/>
<dbReference type="InterPro" id="IPR020635">
    <property type="entry name" value="Tyr_kinase_cat_dom"/>
</dbReference>
<dbReference type="PROSITE" id="PS50011">
    <property type="entry name" value="PROTEIN_KINASE_DOM"/>
    <property type="match status" value="2"/>
</dbReference>
<dbReference type="InterPro" id="IPR000719">
    <property type="entry name" value="Prot_kinase_dom"/>
</dbReference>
<dbReference type="CDD" id="cd14473">
    <property type="entry name" value="FERM_B-lobe"/>
    <property type="match status" value="1"/>
</dbReference>
<evidence type="ECO:0000256" key="12">
    <source>
        <dbReference type="SAM" id="MobiDB-lite"/>
    </source>
</evidence>
<feature type="domain" description="FERM" evidence="14">
    <location>
        <begin position="83"/>
        <end position="400"/>
    </location>
</feature>
<evidence type="ECO:0000256" key="8">
    <source>
        <dbReference type="ARBA" id="ARBA00022999"/>
    </source>
</evidence>
<dbReference type="InterPro" id="IPR019748">
    <property type="entry name" value="FERM_central"/>
</dbReference>
<dbReference type="GO" id="GO:0007259">
    <property type="term" value="P:cell surface receptor signaling pathway via JAK-STAT"/>
    <property type="evidence" value="ECO:0007669"/>
    <property type="project" value="TreeGrafter"/>
</dbReference>
<keyword evidence="2" id="KW-0597">Phosphoprotein</keyword>
<dbReference type="GO" id="GO:0019221">
    <property type="term" value="P:cytokine-mediated signaling pathway"/>
    <property type="evidence" value="ECO:0007669"/>
    <property type="project" value="TreeGrafter"/>
</dbReference>
<dbReference type="FunFam" id="1.10.510.10:FF:000554">
    <property type="entry name" value="Predicted protein"/>
    <property type="match status" value="1"/>
</dbReference>
<dbReference type="Pfam" id="PF07714">
    <property type="entry name" value="PK_Tyr_Ser-Thr"/>
    <property type="match status" value="2"/>
</dbReference>
<dbReference type="AlphaFoldDB" id="A0A0L0C0I8"/>
<keyword evidence="5 11" id="KW-0547">Nucleotide-binding</keyword>
<dbReference type="GO" id="GO:0005126">
    <property type="term" value="F:cytokine receptor binding"/>
    <property type="evidence" value="ECO:0007669"/>
    <property type="project" value="TreeGrafter"/>
</dbReference>
<dbReference type="SUPFAM" id="SSF56112">
    <property type="entry name" value="Protein kinase-like (PK-like)"/>
    <property type="match status" value="2"/>
</dbReference>
<keyword evidence="3" id="KW-0808">Transferase</keyword>
<dbReference type="InterPro" id="IPR035963">
    <property type="entry name" value="FERM_2"/>
</dbReference>
<evidence type="ECO:0000256" key="11">
    <source>
        <dbReference type="PROSITE-ProRule" id="PRU10141"/>
    </source>
</evidence>
<dbReference type="InterPro" id="IPR001245">
    <property type="entry name" value="Ser-Thr/Tyr_kinase_cat_dom"/>
</dbReference>
<dbReference type="GO" id="GO:0002009">
    <property type="term" value="P:morphogenesis of an epithelium"/>
    <property type="evidence" value="ECO:0007669"/>
    <property type="project" value="UniProtKB-ARBA"/>
</dbReference>
<dbReference type="PANTHER" id="PTHR45807">
    <property type="entry name" value="TYROSINE-PROTEIN KINASE HOPSCOTCH"/>
    <property type="match status" value="1"/>
</dbReference>
<name>A0A0L0C0I8_LUCCU</name>
<dbReference type="SMART" id="SM00219">
    <property type="entry name" value="TyrKc"/>
    <property type="match status" value="1"/>
</dbReference>
<reference evidence="15 16" key="1">
    <citation type="journal article" date="2015" name="Nat. Commun.">
        <title>Lucilia cuprina genome unlocks parasitic fly biology to underpin future interventions.</title>
        <authorList>
            <person name="Anstead C.A."/>
            <person name="Korhonen P.K."/>
            <person name="Young N.D."/>
            <person name="Hall R.S."/>
            <person name="Jex A.R."/>
            <person name="Murali S.C."/>
            <person name="Hughes D.S."/>
            <person name="Lee S.F."/>
            <person name="Perry T."/>
            <person name="Stroehlein A.J."/>
            <person name="Ansell B.R."/>
            <person name="Breugelmans B."/>
            <person name="Hofmann A."/>
            <person name="Qu J."/>
            <person name="Dugan S."/>
            <person name="Lee S.L."/>
            <person name="Chao H."/>
            <person name="Dinh H."/>
            <person name="Han Y."/>
            <person name="Doddapaneni H.V."/>
            <person name="Worley K.C."/>
            <person name="Muzny D.M."/>
            <person name="Ioannidis P."/>
            <person name="Waterhouse R.M."/>
            <person name="Zdobnov E.M."/>
            <person name="James P.J."/>
            <person name="Bagnall N.H."/>
            <person name="Kotze A.C."/>
            <person name="Gibbs R.A."/>
            <person name="Richards S."/>
            <person name="Batterham P."/>
            <person name="Gasser R.B."/>
        </authorList>
    </citation>
    <scope>NUCLEOTIDE SEQUENCE [LARGE SCALE GENOMIC DNA]</scope>
    <source>
        <strain evidence="15 16">LS</strain>
        <tissue evidence="15">Full body</tissue>
    </source>
</reference>
<evidence type="ECO:0000256" key="7">
    <source>
        <dbReference type="ARBA" id="ARBA00022840"/>
    </source>
</evidence>
<evidence type="ECO:0000256" key="9">
    <source>
        <dbReference type="ARBA" id="ARBA00023137"/>
    </source>
</evidence>
<keyword evidence="4" id="KW-0677">Repeat</keyword>
<dbReference type="InterPro" id="IPR014352">
    <property type="entry name" value="FERM/acyl-CoA-bd_prot_sf"/>
</dbReference>
<protein>
    <recommendedName>
        <fullName evidence="1">non-specific protein-tyrosine kinase</fullName>
        <ecNumber evidence="1">2.7.10.2</ecNumber>
    </recommendedName>
</protein>
<feature type="domain" description="Protein kinase" evidence="13">
    <location>
        <begin position="579"/>
        <end position="836"/>
    </location>
</feature>
<evidence type="ECO:0000256" key="4">
    <source>
        <dbReference type="ARBA" id="ARBA00022737"/>
    </source>
</evidence>
<evidence type="ECO:0000256" key="10">
    <source>
        <dbReference type="ARBA" id="ARBA00051245"/>
    </source>
</evidence>
<evidence type="ECO:0000256" key="2">
    <source>
        <dbReference type="ARBA" id="ARBA00022553"/>
    </source>
</evidence>
<dbReference type="EMBL" id="JRES01001163">
    <property type="protein sequence ID" value="KNC24939.1"/>
    <property type="molecule type" value="Genomic_DNA"/>
</dbReference>
<dbReference type="OrthoDB" id="1915767at2759"/>
<dbReference type="InterPro" id="IPR000980">
    <property type="entry name" value="SH2"/>
</dbReference>